<keyword evidence="2" id="KW-1185">Reference proteome</keyword>
<comment type="caution">
    <text evidence="1">The sequence shown here is derived from an EMBL/GenBank/DDBJ whole genome shotgun (WGS) entry which is preliminary data.</text>
</comment>
<gene>
    <name evidence="1" type="ORF">ACFSQT_34235</name>
</gene>
<name>A0ABW4WQV2_9HYPH</name>
<protein>
    <submittedName>
        <fullName evidence="1">Uncharacterized protein</fullName>
    </submittedName>
</protein>
<evidence type="ECO:0000313" key="1">
    <source>
        <dbReference type="EMBL" id="MFD2057959.1"/>
    </source>
</evidence>
<dbReference type="PROSITE" id="PS51257">
    <property type="entry name" value="PROKAR_LIPOPROTEIN"/>
    <property type="match status" value="1"/>
</dbReference>
<dbReference type="EMBL" id="JBHUGY010000066">
    <property type="protein sequence ID" value="MFD2057959.1"/>
    <property type="molecule type" value="Genomic_DNA"/>
</dbReference>
<dbReference type="Proteomes" id="UP001597349">
    <property type="component" value="Unassembled WGS sequence"/>
</dbReference>
<sequence length="75" mass="8134">MTNKAIVDNTADHNRARALGICLGASIAACATGLRIRARALIERLVAVPENDPTAHFTNREWADLPTYHPPSDPD</sequence>
<accession>A0ABW4WQV2</accession>
<organism evidence="1 2">
    <name type="scientific">Mesorhizobium calcicola</name>
    <dbReference type="NCBI Taxonomy" id="1300310"/>
    <lineage>
        <taxon>Bacteria</taxon>
        <taxon>Pseudomonadati</taxon>
        <taxon>Pseudomonadota</taxon>
        <taxon>Alphaproteobacteria</taxon>
        <taxon>Hyphomicrobiales</taxon>
        <taxon>Phyllobacteriaceae</taxon>
        <taxon>Mesorhizobium</taxon>
    </lineage>
</organism>
<reference evidence="2" key="1">
    <citation type="journal article" date="2019" name="Int. J. Syst. Evol. Microbiol.">
        <title>The Global Catalogue of Microorganisms (GCM) 10K type strain sequencing project: providing services to taxonomists for standard genome sequencing and annotation.</title>
        <authorList>
            <consortium name="The Broad Institute Genomics Platform"/>
            <consortium name="The Broad Institute Genome Sequencing Center for Infectious Disease"/>
            <person name="Wu L."/>
            <person name="Ma J."/>
        </authorList>
    </citation>
    <scope>NUCLEOTIDE SEQUENCE [LARGE SCALE GENOMIC DNA]</scope>
    <source>
        <strain evidence="2">CGMCC 1.16226</strain>
    </source>
</reference>
<proteinExistence type="predicted"/>
<evidence type="ECO:0000313" key="2">
    <source>
        <dbReference type="Proteomes" id="UP001597349"/>
    </source>
</evidence>
<dbReference type="RefSeq" id="WP_379026369.1">
    <property type="nucleotide sequence ID" value="NZ_JBHUGY010000066.1"/>
</dbReference>